<keyword evidence="2" id="KW-1185">Reference proteome</keyword>
<dbReference type="Proteomes" id="UP000293952">
    <property type="component" value="Unassembled WGS sequence"/>
</dbReference>
<reference evidence="1 2" key="1">
    <citation type="submission" date="2019-02" db="EMBL/GenBank/DDBJ databases">
        <title>Genome sequence of the sea-ice species Brumimicrobium glaciale.</title>
        <authorList>
            <person name="Bowman J.P."/>
        </authorList>
    </citation>
    <scope>NUCLEOTIDE SEQUENCE [LARGE SCALE GENOMIC DNA]</scope>
    <source>
        <strain evidence="1 2">IC156</strain>
    </source>
</reference>
<comment type="caution">
    <text evidence="1">The sequence shown here is derived from an EMBL/GenBank/DDBJ whole genome shotgun (WGS) entry which is preliminary data.</text>
</comment>
<proteinExistence type="predicted"/>
<evidence type="ECO:0000313" key="1">
    <source>
        <dbReference type="EMBL" id="RYM32111.1"/>
    </source>
</evidence>
<dbReference type="AlphaFoldDB" id="A0A4Q4KG56"/>
<protein>
    <submittedName>
        <fullName evidence="1">Uncharacterized protein</fullName>
    </submittedName>
</protein>
<dbReference type="OrthoDB" id="678788at2"/>
<dbReference type="RefSeq" id="WP_130094800.1">
    <property type="nucleotide sequence ID" value="NZ_SETE01000007.1"/>
</dbReference>
<dbReference type="EMBL" id="SETE01000007">
    <property type="protein sequence ID" value="RYM32111.1"/>
    <property type="molecule type" value="Genomic_DNA"/>
</dbReference>
<sequence length="131" mass="14862">MKNLNQEIGNLTNQELKSNENKFEQAVIVYFKEIKVIDEVHELKDILEAIILKNKLGFYDGQETACDNSEGSIYMYGSHATKLFEAIRPTLEKTAFMDGAIANLIFGPLKEGVKQTLVKIRTNNLKLNPEK</sequence>
<organism evidence="1 2">
    <name type="scientific">Brumimicrobium glaciale</name>
    <dbReference type="NCBI Taxonomy" id="200475"/>
    <lineage>
        <taxon>Bacteria</taxon>
        <taxon>Pseudomonadati</taxon>
        <taxon>Bacteroidota</taxon>
        <taxon>Flavobacteriia</taxon>
        <taxon>Flavobacteriales</taxon>
        <taxon>Crocinitomicaceae</taxon>
        <taxon>Brumimicrobium</taxon>
    </lineage>
</organism>
<name>A0A4Q4KG56_9FLAO</name>
<accession>A0A4Q4KG56</accession>
<evidence type="ECO:0000313" key="2">
    <source>
        <dbReference type="Proteomes" id="UP000293952"/>
    </source>
</evidence>
<gene>
    <name evidence="1" type="ORF">ERX46_15630</name>
</gene>